<dbReference type="EMBL" id="JARPXL010000033">
    <property type="protein sequence ID" value="MDT2546500.1"/>
    <property type="molecule type" value="Genomic_DNA"/>
</dbReference>
<gene>
    <name evidence="2" type="ORF">P7D69_19345</name>
</gene>
<evidence type="ECO:0000259" key="1">
    <source>
        <dbReference type="Pfam" id="PF13274"/>
    </source>
</evidence>
<evidence type="ECO:0000313" key="3">
    <source>
        <dbReference type="Proteomes" id="UP001254770"/>
    </source>
</evidence>
<dbReference type="RefSeq" id="WP_311816896.1">
    <property type="nucleotide sequence ID" value="NZ_JARPXG010000027.1"/>
</dbReference>
<comment type="caution">
    <text evidence="2">The sequence shown here is derived from an EMBL/GenBank/DDBJ whole genome shotgun (WGS) entry which is preliminary data.</text>
</comment>
<name>A0AAW8TFC9_9ENTE</name>
<sequence>MNAEYSVFDIATWFLNKESMTPKKLQKLCYYAYAWGLVFFNESIDNIENRLFPNKIEAWVHGPVIPEVYHKYSKYGYGEIEKTENTREFSPDVLDLLEQVWQIYGGYDGNQLESITHQEKPWVKAREGFGPLDRCNKVISDKDMMLCYGER</sequence>
<protein>
    <submittedName>
        <fullName evidence="2">DUF4065 domain-containing protein</fullName>
    </submittedName>
</protein>
<reference evidence="2" key="1">
    <citation type="submission" date="2023-03" db="EMBL/GenBank/DDBJ databases">
        <authorList>
            <person name="Shen W."/>
            <person name="Cai J."/>
        </authorList>
    </citation>
    <scope>NUCLEOTIDE SEQUENCE</scope>
    <source>
        <strain evidence="2">Y15</strain>
    </source>
</reference>
<feature type="domain" description="Antitoxin SocA-like Panacea" evidence="1">
    <location>
        <begin position="25"/>
        <end position="122"/>
    </location>
</feature>
<evidence type="ECO:0000313" key="2">
    <source>
        <dbReference type="EMBL" id="MDT2546500.1"/>
    </source>
</evidence>
<dbReference type="InterPro" id="IPR025272">
    <property type="entry name" value="SocA_Panacea"/>
</dbReference>
<dbReference type="Proteomes" id="UP001254770">
    <property type="component" value="Unassembled WGS sequence"/>
</dbReference>
<proteinExistence type="predicted"/>
<organism evidence="2 3">
    <name type="scientific">Enterococcus raffinosus</name>
    <dbReference type="NCBI Taxonomy" id="71452"/>
    <lineage>
        <taxon>Bacteria</taxon>
        <taxon>Bacillati</taxon>
        <taxon>Bacillota</taxon>
        <taxon>Bacilli</taxon>
        <taxon>Lactobacillales</taxon>
        <taxon>Enterococcaceae</taxon>
        <taxon>Enterococcus</taxon>
    </lineage>
</organism>
<dbReference type="AlphaFoldDB" id="A0AAW8TFC9"/>
<accession>A0AAW8TFC9</accession>
<dbReference type="Pfam" id="PF13274">
    <property type="entry name" value="SocA_Panacea"/>
    <property type="match status" value="1"/>
</dbReference>